<dbReference type="STRING" id="234267.Acid_5721"/>
<accession>Q01UK2</accession>
<dbReference type="Pfam" id="PF13490">
    <property type="entry name" value="zf-HC2"/>
    <property type="match status" value="1"/>
</dbReference>
<keyword evidence="2" id="KW-0812">Transmembrane</keyword>
<dbReference type="Gene3D" id="1.10.10.1320">
    <property type="entry name" value="Anti-sigma factor, zinc-finger domain"/>
    <property type="match status" value="1"/>
</dbReference>
<dbReference type="InterPro" id="IPR011989">
    <property type="entry name" value="ARM-like"/>
</dbReference>
<keyword evidence="2" id="KW-0472">Membrane</keyword>
<gene>
    <name evidence="2" type="ordered locus">Acid_5721</name>
</gene>
<name>Q01UK2_SOLUE</name>
<proteinExistence type="predicted"/>
<protein>
    <submittedName>
        <fullName evidence="2">Putative transmembrane anti-sigma factor</fullName>
    </submittedName>
</protein>
<evidence type="ECO:0000259" key="1">
    <source>
        <dbReference type="Pfam" id="PF13490"/>
    </source>
</evidence>
<evidence type="ECO:0000313" key="2">
    <source>
        <dbReference type="EMBL" id="ABJ86668.1"/>
    </source>
</evidence>
<dbReference type="EMBL" id="CP000473">
    <property type="protein sequence ID" value="ABJ86668.1"/>
    <property type="molecule type" value="Genomic_DNA"/>
</dbReference>
<dbReference type="Pfam" id="PF13646">
    <property type="entry name" value="HEAT_2"/>
    <property type="match status" value="1"/>
</dbReference>
<feature type="domain" description="Putative zinc-finger" evidence="1">
    <location>
        <begin position="3"/>
        <end position="36"/>
    </location>
</feature>
<sequence precursor="true">MNCDSITTLIPLYYYGELTPDEEERVEQHIHQCAACTGEIEQQRALAAALDQRRVVLPPLLLEDCRADLLAAIQGGAPRAEARAPKGPWRLFLDALSSSFSGMGRLRQPLGALALVAIGFFAARLSSTSQPSPNNLLSTFTNPSDDVYSTVRSVQPDGSGGVAISLDETRHKIVKGRMDDNNIQRLILAGAHEDNPAVRVESVDLLKSQSGNTEVRDALLNALSQDSNPGVRLKAIEKLKPMADDQEVRKTLRNVLLADDNVAIRLQAIDLLVAHRDDNMVGIMQGLVQRENNNSVRLKLEKALRDMNASIGTF</sequence>
<dbReference type="InterPro" id="IPR027383">
    <property type="entry name" value="Znf_put"/>
</dbReference>
<dbReference type="OrthoDB" id="113002at2"/>
<dbReference type="Gene3D" id="1.25.10.10">
    <property type="entry name" value="Leucine-rich Repeat Variant"/>
    <property type="match status" value="1"/>
</dbReference>
<dbReference type="InParanoid" id="Q01UK2"/>
<dbReference type="eggNOG" id="COG1413">
    <property type="taxonomic scope" value="Bacteria"/>
</dbReference>
<organism evidence="2">
    <name type="scientific">Solibacter usitatus (strain Ellin6076)</name>
    <dbReference type="NCBI Taxonomy" id="234267"/>
    <lineage>
        <taxon>Bacteria</taxon>
        <taxon>Pseudomonadati</taxon>
        <taxon>Acidobacteriota</taxon>
        <taxon>Terriglobia</taxon>
        <taxon>Bryobacterales</taxon>
        <taxon>Solibacteraceae</taxon>
        <taxon>Candidatus Solibacter</taxon>
    </lineage>
</organism>
<dbReference type="SUPFAM" id="SSF48371">
    <property type="entry name" value="ARM repeat"/>
    <property type="match status" value="1"/>
</dbReference>
<reference evidence="2" key="1">
    <citation type="submission" date="2006-10" db="EMBL/GenBank/DDBJ databases">
        <title>Complete sequence of Solibacter usitatus Ellin6076.</title>
        <authorList>
            <consortium name="US DOE Joint Genome Institute"/>
            <person name="Copeland A."/>
            <person name="Lucas S."/>
            <person name="Lapidus A."/>
            <person name="Barry K."/>
            <person name="Detter J.C."/>
            <person name="Glavina del Rio T."/>
            <person name="Hammon N."/>
            <person name="Israni S."/>
            <person name="Dalin E."/>
            <person name="Tice H."/>
            <person name="Pitluck S."/>
            <person name="Thompson L.S."/>
            <person name="Brettin T."/>
            <person name="Bruce D."/>
            <person name="Han C."/>
            <person name="Tapia R."/>
            <person name="Gilna P."/>
            <person name="Schmutz J."/>
            <person name="Larimer F."/>
            <person name="Land M."/>
            <person name="Hauser L."/>
            <person name="Kyrpides N."/>
            <person name="Mikhailova N."/>
            <person name="Janssen P.H."/>
            <person name="Kuske C.R."/>
            <person name="Richardson P."/>
        </authorList>
    </citation>
    <scope>NUCLEOTIDE SEQUENCE</scope>
    <source>
        <strain evidence="2">Ellin6076</strain>
    </source>
</reference>
<dbReference type="eggNOG" id="COG5662">
    <property type="taxonomic scope" value="Bacteria"/>
</dbReference>
<dbReference type="InterPro" id="IPR041916">
    <property type="entry name" value="Anti_sigma_zinc_sf"/>
</dbReference>
<dbReference type="InterPro" id="IPR016024">
    <property type="entry name" value="ARM-type_fold"/>
</dbReference>
<dbReference type="AlphaFoldDB" id="Q01UK2"/>
<dbReference type="KEGG" id="sus:Acid_5721"/>
<dbReference type="HOGENOM" id="CLU_893652_0_0_0"/>